<dbReference type="InterPro" id="IPR000515">
    <property type="entry name" value="MetI-like"/>
</dbReference>
<evidence type="ECO:0000313" key="13">
    <source>
        <dbReference type="Proteomes" id="UP001500897"/>
    </source>
</evidence>
<gene>
    <name evidence="12" type="ORF">GCM10009759_10660</name>
</gene>
<keyword evidence="7 9" id="KW-1133">Transmembrane helix</keyword>
<dbReference type="PROSITE" id="PS50928">
    <property type="entry name" value="ABC_TM1"/>
    <property type="match status" value="1"/>
</dbReference>
<feature type="transmembrane region" description="Helical" evidence="9">
    <location>
        <begin position="154"/>
        <end position="176"/>
    </location>
</feature>
<keyword evidence="3 9" id="KW-0813">Transport</keyword>
<feature type="transmembrane region" description="Helical" evidence="9">
    <location>
        <begin position="287"/>
        <end position="308"/>
    </location>
</feature>
<dbReference type="EMBL" id="BAAANS010000005">
    <property type="protein sequence ID" value="GAA2088504.1"/>
    <property type="molecule type" value="Genomic_DNA"/>
</dbReference>
<evidence type="ECO:0000259" key="11">
    <source>
        <dbReference type="PROSITE" id="PS50928"/>
    </source>
</evidence>
<dbReference type="Gene3D" id="1.10.3720.10">
    <property type="entry name" value="MetI-like"/>
    <property type="match status" value="1"/>
</dbReference>
<keyword evidence="8 9" id="KW-0472">Membrane</keyword>
<evidence type="ECO:0000256" key="3">
    <source>
        <dbReference type="ARBA" id="ARBA00022448"/>
    </source>
</evidence>
<comment type="similarity">
    <text evidence="2">Belongs to the binding-protein-dependent transport system permease family. MalFG subfamily.</text>
</comment>
<keyword evidence="5" id="KW-0762">Sugar transport</keyword>
<dbReference type="PANTHER" id="PTHR32243:SF50">
    <property type="entry name" value="MALTOSE_MALTODEXTRIN TRANSPORT SYSTEM PERMEASE PROTEIN MALG"/>
    <property type="match status" value="1"/>
</dbReference>
<evidence type="ECO:0000256" key="7">
    <source>
        <dbReference type="ARBA" id="ARBA00022989"/>
    </source>
</evidence>
<dbReference type="InterPro" id="IPR050901">
    <property type="entry name" value="BP-dep_ABC_trans_perm"/>
</dbReference>
<evidence type="ECO:0000256" key="8">
    <source>
        <dbReference type="ARBA" id="ARBA00023136"/>
    </source>
</evidence>
<protein>
    <submittedName>
        <fullName evidence="12">ABC transporter permease subunit</fullName>
    </submittedName>
</protein>
<evidence type="ECO:0000256" key="10">
    <source>
        <dbReference type="SAM" id="MobiDB-lite"/>
    </source>
</evidence>
<proteinExistence type="inferred from homology"/>
<feature type="region of interest" description="Disordered" evidence="10">
    <location>
        <begin position="1"/>
        <end position="51"/>
    </location>
</feature>
<sequence length="323" mass="34996">MSAETAPQGRTASPTEDHDQAGSPMTLTADRPAAETATAERPAKVRRRGQSSPLATVLSHGTLIVASLVALFPVLYIAYISLGPDDNDYLHPAKIFDKMTFSNYTKVMNDTGFFTWFGNSAIVAGGTTVIGVLIAASTGYAVSRMRFPGYRQLMWTLLVTQMFPIAVLIVPMYYILSNLGMLDSYTGLILVYSATTVPYCAWLLKGYFDTIPMEIDEAGRVDGLSPIGTFWRLILPLARPGLAVAAFYSFLTAWGEVAYASTFMLSSDKYTLAVGLSSFVSEHDHQWQLMAATSVLIALPAAVVFYLVQRHLVTGLTAGAAKS</sequence>
<feature type="transmembrane region" description="Helical" evidence="9">
    <location>
        <begin position="182"/>
        <end position="204"/>
    </location>
</feature>
<accession>A0ABN2WBG0</accession>
<keyword evidence="13" id="KW-1185">Reference proteome</keyword>
<feature type="domain" description="ABC transmembrane type-1" evidence="11">
    <location>
        <begin position="117"/>
        <end position="308"/>
    </location>
</feature>
<dbReference type="CDD" id="cd06261">
    <property type="entry name" value="TM_PBP2"/>
    <property type="match status" value="1"/>
</dbReference>
<evidence type="ECO:0000256" key="5">
    <source>
        <dbReference type="ARBA" id="ARBA00022597"/>
    </source>
</evidence>
<evidence type="ECO:0000256" key="1">
    <source>
        <dbReference type="ARBA" id="ARBA00004651"/>
    </source>
</evidence>
<feature type="transmembrane region" description="Helical" evidence="9">
    <location>
        <begin position="242"/>
        <end position="267"/>
    </location>
</feature>
<dbReference type="PANTHER" id="PTHR32243">
    <property type="entry name" value="MALTOSE TRANSPORT SYSTEM PERMEASE-RELATED"/>
    <property type="match status" value="1"/>
</dbReference>
<dbReference type="Proteomes" id="UP001500897">
    <property type="component" value="Unassembled WGS sequence"/>
</dbReference>
<organism evidence="12 13">
    <name type="scientific">Kitasatospora saccharophila</name>
    <dbReference type="NCBI Taxonomy" id="407973"/>
    <lineage>
        <taxon>Bacteria</taxon>
        <taxon>Bacillati</taxon>
        <taxon>Actinomycetota</taxon>
        <taxon>Actinomycetes</taxon>
        <taxon>Kitasatosporales</taxon>
        <taxon>Streptomycetaceae</taxon>
        <taxon>Kitasatospora</taxon>
    </lineage>
</organism>
<reference evidence="12 13" key="1">
    <citation type="journal article" date="2019" name="Int. J. Syst. Evol. Microbiol.">
        <title>The Global Catalogue of Microorganisms (GCM) 10K type strain sequencing project: providing services to taxonomists for standard genome sequencing and annotation.</title>
        <authorList>
            <consortium name="The Broad Institute Genomics Platform"/>
            <consortium name="The Broad Institute Genome Sequencing Center for Infectious Disease"/>
            <person name="Wu L."/>
            <person name="Ma J."/>
        </authorList>
    </citation>
    <scope>NUCLEOTIDE SEQUENCE [LARGE SCALE GENOMIC DNA]</scope>
    <source>
        <strain evidence="12 13">JCM 14559</strain>
    </source>
</reference>
<keyword evidence="6 9" id="KW-0812">Transmembrane</keyword>
<dbReference type="Pfam" id="PF00528">
    <property type="entry name" value="BPD_transp_1"/>
    <property type="match status" value="1"/>
</dbReference>
<comment type="subcellular location">
    <subcellularLocation>
        <location evidence="1 9">Cell membrane</location>
        <topology evidence="1 9">Multi-pass membrane protein</topology>
    </subcellularLocation>
</comment>
<feature type="transmembrane region" description="Helical" evidence="9">
    <location>
        <begin position="54"/>
        <end position="79"/>
    </location>
</feature>
<evidence type="ECO:0000313" key="12">
    <source>
        <dbReference type="EMBL" id="GAA2088504.1"/>
    </source>
</evidence>
<comment type="caution">
    <text evidence="12">The sequence shown here is derived from an EMBL/GenBank/DDBJ whole genome shotgun (WGS) entry which is preliminary data.</text>
</comment>
<evidence type="ECO:0000256" key="9">
    <source>
        <dbReference type="RuleBase" id="RU363032"/>
    </source>
</evidence>
<name>A0ABN2WBG0_9ACTN</name>
<feature type="transmembrane region" description="Helical" evidence="9">
    <location>
        <begin position="116"/>
        <end position="142"/>
    </location>
</feature>
<evidence type="ECO:0000256" key="2">
    <source>
        <dbReference type="ARBA" id="ARBA00009047"/>
    </source>
</evidence>
<evidence type="ECO:0000256" key="4">
    <source>
        <dbReference type="ARBA" id="ARBA00022475"/>
    </source>
</evidence>
<keyword evidence="4" id="KW-1003">Cell membrane</keyword>
<dbReference type="InterPro" id="IPR035906">
    <property type="entry name" value="MetI-like_sf"/>
</dbReference>
<dbReference type="SUPFAM" id="SSF161098">
    <property type="entry name" value="MetI-like"/>
    <property type="match status" value="1"/>
</dbReference>
<evidence type="ECO:0000256" key="6">
    <source>
        <dbReference type="ARBA" id="ARBA00022692"/>
    </source>
</evidence>